<sequence length="19" mass="2105">MLLRKCRSLSRSNGANGKI</sequence>
<organism evidence="1 2">
    <name type="scientific">Tetragonisca angustula</name>
    <dbReference type="NCBI Taxonomy" id="166442"/>
    <lineage>
        <taxon>Eukaryota</taxon>
        <taxon>Metazoa</taxon>
        <taxon>Ecdysozoa</taxon>
        <taxon>Arthropoda</taxon>
        <taxon>Hexapoda</taxon>
        <taxon>Insecta</taxon>
        <taxon>Pterygota</taxon>
        <taxon>Neoptera</taxon>
        <taxon>Endopterygota</taxon>
        <taxon>Hymenoptera</taxon>
        <taxon>Apocrita</taxon>
        <taxon>Aculeata</taxon>
        <taxon>Apoidea</taxon>
        <taxon>Anthophila</taxon>
        <taxon>Apidae</taxon>
        <taxon>Tetragonisca</taxon>
    </lineage>
</organism>
<dbReference type="AlphaFoldDB" id="A0AAW0ZW28"/>
<gene>
    <name evidence="1" type="ORF">QLX08_006564</name>
</gene>
<keyword evidence="2" id="KW-1185">Reference proteome</keyword>
<dbReference type="EMBL" id="JAWNGG020000120">
    <property type="protein sequence ID" value="KAK9300853.1"/>
    <property type="molecule type" value="Genomic_DNA"/>
</dbReference>
<proteinExistence type="predicted"/>
<accession>A0AAW0ZW28</accession>
<dbReference type="Proteomes" id="UP001432146">
    <property type="component" value="Unassembled WGS sequence"/>
</dbReference>
<evidence type="ECO:0000313" key="1">
    <source>
        <dbReference type="EMBL" id="KAK9300853.1"/>
    </source>
</evidence>
<evidence type="ECO:0000313" key="2">
    <source>
        <dbReference type="Proteomes" id="UP001432146"/>
    </source>
</evidence>
<comment type="caution">
    <text evidence="1">The sequence shown here is derived from an EMBL/GenBank/DDBJ whole genome shotgun (WGS) entry which is preliminary data.</text>
</comment>
<protein>
    <submittedName>
        <fullName evidence="1">Uncharacterized protein</fullName>
    </submittedName>
</protein>
<reference evidence="1 2" key="1">
    <citation type="submission" date="2024-05" db="EMBL/GenBank/DDBJ databases">
        <title>The nuclear and mitochondrial genome assemblies of Tetragonisca angustula (Apidae: Meliponini), a tiny yet remarkable pollinator in the Neotropics.</title>
        <authorList>
            <person name="Ferrari R."/>
            <person name="Ricardo P.C."/>
            <person name="Dias F.C."/>
            <person name="Araujo N.S."/>
            <person name="Soares D.O."/>
            <person name="Zhou Q.-S."/>
            <person name="Zhu C.-D."/>
            <person name="Coutinho L."/>
            <person name="Airas M.C."/>
            <person name="Batista T.M."/>
        </authorList>
    </citation>
    <scope>NUCLEOTIDE SEQUENCE [LARGE SCALE GENOMIC DNA]</scope>
    <source>
        <strain evidence="1">ASF017062</strain>
        <tissue evidence="1">Abdomen</tissue>
    </source>
</reference>
<name>A0AAW0ZW28_9HYME</name>